<evidence type="ECO:0000256" key="7">
    <source>
        <dbReference type="PROSITE-ProRule" id="PRU01240"/>
    </source>
</evidence>
<dbReference type="Gene3D" id="3.30.70.80">
    <property type="entry name" value="Peptidase S8 propeptide/proteinase inhibitor I9"/>
    <property type="match status" value="1"/>
</dbReference>
<keyword evidence="6" id="KW-0624">Polysaccharide degradation</keyword>
<keyword evidence="2 7" id="KW-0645">Protease</keyword>
<feature type="domain" description="Fibronectin type-III" evidence="10">
    <location>
        <begin position="401"/>
        <end position="494"/>
    </location>
</feature>
<dbReference type="PRINTS" id="PR00723">
    <property type="entry name" value="SUBTILISIN"/>
</dbReference>
<dbReference type="Gene3D" id="3.40.50.200">
    <property type="entry name" value="Peptidase S8/S53 domain"/>
    <property type="match status" value="1"/>
</dbReference>
<dbReference type="GO" id="GO:0005615">
    <property type="term" value="C:extracellular space"/>
    <property type="evidence" value="ECO:0007669"/>
    <property type="project" value="TreeGrafter"/>
</dbReference>
<dbReference type="Pfam" id="PF00041">
    <property type="entry name" value="fn3"/>
    <property type="match status" value="1"/>
</dbReference>
<keyword evidence="9" id="KW-0732">Signal</keyword>
<dbReference type="InterPro" id="IPR000209">
    <property type="entry name" value="Peptidase_S8/S53_dom"/>
</dbReference>
<dbReference type="GO" id="GO:0006508">
    <property type="term" value="P:proteolysis"/>
    <property type="evidence" value="ECO:0007669"/>
    <property type="project" value="UniProtKB-KW"/>
</dbReference>
<evidence type="ECO:0000256" key="8">
    <source>
        <dbReference type="RuleBase" id="RU003355"/>
    </source>
</evidence>
<reference evidence="11" key="1">
    <citation type="journal article" date="2014" name="Int. J. Syst. Evol. Microbiol.">
        <title>Complete genome sequence of Corynebacterium casei LMG S-19264T (=DSM 44701T), isolated from a smear-ripened cheese.</title>
        <authorList>
            <consortium name="US DOE Joint Genome Institute (JGI-PGF)"/>
            <person name="Walter F."/>
            <person name="Albersmeier A."/>
            <person name="Kalinowski J."/>
            <person name="Ruckert C."/>
        </authorList>
    </citation>
    <scope>NUCLEOTIDE SEQUENCE</scope>
    <source>
        <strain evidence="11">CGMCC 1.12187</strain>
    </source>
</reference>
<name>A0A917LZ88_9MICC</name>
<accession>A0A917LZ88</accession>
<evidence type="ECO:0000256" key="4">
    <source>
        <dbReference type="ARBA" id="ARBA00022825"/>
    </source>
</evidence>
<evidence type="ECO:0000259" key="10">
    <source>
        <dbReference type="PROSITE" id="PS50853"/>
    </source>
</evidence>
<keyword evidence="4 7" id="KW-0720">Serine protease</keyword>
<evidence type="ECO:0000256" key="6">
    <source>
        <dbReference type="ARBA" id="ARBA00023326"/>
    </source>
</evidence>
<dbReference type="InterPro" id="IPR013783">
    <property type="entry name" value="Ig-like_fold"/>
</dbReference>
<dbReference type="Gene3D" id="2.60.40.10">
    <property type="entry name" value="Immunoglobulins"/>
    <property type="match status" value="1"/>
</dbReference>
<dbReference type="InterPro" id="IPR034193">
    <property type="entry name" value="PCSK9_ProteinaseK-like"/>
</dbReference>
<dbReference type="GO" id="GO:0000272">
    <property type="term" value="P:polysaccharide catabolic process"/>
    <property type="evidence" value="ECO:0007669"/>
    <property type="project" value="UniProtKB-KW"/>
</dbReference>
<keyword evidence="12" id="KW-1185">Reference proteome</keyword>
<feature type="active site" description="Charge relay system" evidence="7">
    <location>
        <position position="337"/>
    </location>
</feature>
<keyword evidence="5" id="KW-0326">Glycosidase</keyword>
<gene>
    <name evidence="11" type="ORF">GCM10011374_31490</name>
</gene>
<reference evidence="11" key="2">
    <citation type="submission" date="2020-09" db="EMBL/GenBank/DDBJ databases">
        <authorList>
            <person name="Sun Q."/>
            <person name="Zhou Y."/>
        </authorList>
    </citation>
    <scope>NUCLEOTIDE SEQUENCE</scope>
    <source>
        <strain evidence="11">CGMCC 1.12187</strain>
    </source>
</reference>
<protein>
    <recommendedName>
        <fullName evidence="10">Fibronectin type-III domain-containing protein</fullName>
    </recommendedName>
</protein>
<dbReference type="PROSITE" id="PS50853">
    <property type="entry name" value="FN3"/>
    <property type="match status" value="1"/>
</dbReference>
<dbReference type="PROSITE" id="PS00138">
    <property type="entry name" value="SUBTILASE_SER"/>
    <property type="match status" value="1"/>
</dbReference>
<dbReference type="PROSITE" id="PS00136">
    <property type="entry name" value="SUBTILASE_ASP"/>
    <property type="match status" value="1"/>
</dbReference>
<dbReference type="InterPro" id="IPR023828">
    <property type="entry name" value="Peptidase_S8_Ser-AS"/>
</dbReference>
<dbReference type="PANTHER" id="PTHR43806:SF11">
    <property type="entry name" value="CEREVISIN-RELATED"/>
    <property type="match status" value="1"/>
</dbReference>
<dbReference type="GO" id="GO:0016798">
    <property type="term" value="F:hydrolase activity, acting on glycosyl bonds"/>
    <property type="evidence" value="ECO:0007669"/>
    <property type="project" value="UniProtKB-KW"/>
</dbReference>
<dbReference type="CDD" id="cd04077">
    <property type="entry name" value="Peptidases_S8_PCSK9_ProteinaseK_like"/>
    <property type="match status" value="1"/>
</dbReference>
<sequence length="494" mass="48434">MRPRARLLAVTALSALALSALPPVASAAPAVPAAPGDRTGQEQSRYLVRYAPGTDVAEQARALRAEGRAVGRTFSTAVRALVVTTTPARAEALARAPRVEAVEPDLPVRAYDTQQSAPWGLDRVDQRSLPLSGTYTAPAGGAGVDAYVVDTGVLASHADFGGRVAQGWSAVADGNGTGDCNGHGTHVAGTVAGSTSGVAKAATVVPVRVLDCAGGGYMSDVVAGLDWVAAHHAAGAPAVANLSLGGGASSTVDAAVQGVVDDGVTAVVAAGNESVDACTASPARAPAALTTAAADRYDRQASFSNTGSCVDLYAPGVGITSAAHTSTTGTTTLSGTSMAAPHVAGAAALVLTGNPGYTPAQVASAVNGSATTGVVTGATAGTPNRLLYVEPGAATAPVATVPAAPTNVRATAGSRSAGVAWTQGADGGSPLTGQTVHVHRGGTRIFSGTLSPSATSVRITGLTAGVSYSFSVVGTNALGSSPESARSNTVTVLR</sequence>
<dbReference type="SUPFAM" id="SSF49265">
    <property type="entry name" value="Fibronectin type III"/>
    <property type="match status" value="1"/>
</dbReference>
<evidence type="ECO:0000256" key="1">
    <source>
        <dbReference type="ARBA" id="ARBA00011073"/>
    </source>
</evidence>
<dbReference type="InterPro" id="IPR023827">
    <property type="entry name" value="Peptidase_S8_Asp-AS"/>
</dbReference>
<dbReference type="InterPro" id="IPR050131">
    <property type="entry name" value="Peptidase_S8_subtilisin-like"/>
</dbReference>
<keyword evidence="6" id="KW-0119">Carbohydrate metabolism</keyword>
<dbReference type="SMART" id="SM00060">
    <property type="entry name" value="FN3"/>
    <property type="match status" value="1"/>
</dbReference>
<dbReference type="InterPro" id="IPR036116">
    <property type="entry name" value="FN3_sf"/>
</dbReference>
<dbReference type="InterPro" id="IPR022398">
    <property type="entry name" value="Peptidase_S8_His-AS"/>
</dbReference>
<evidence type="ECO:0000256" key="3">
    <source>
        <dbReference type="ARBA" id="ARBA00022801"/>
    </source>
</evidence>
<organism evidence="11 12">
    <name type="scientific">Kocuria dechangensis</name>
    <dbReference type="NCBI Taxonomy" id="1176249"/>
    <lineage>
        <taxon>Bacteria</taxon>
        <taxon>Bacillati</taxon>
        <taxon>Actinomycetota</taxon>
        <taxon>Actinomycetes</taxon>
        <taxon>Micrococcales</taxon>
        <taxon>Micrococcaceae</taxon>
        <taxon>Kocuria</taxon>
    </lineage>
</organism>
<dbReference type="RefSeq" id="WP_188538929.1">
    <property type="nucleotide sequence ID" value="NZ_BMEQ01000021.1"/>
</dbReference>
<evidence type="ECO:0000256" key="9">
    <source>
        <dbReference type="SAM" id="SignalP"/>
    </source>
</evidence>
<feature type="active site" description="Charge relay system" evidence="7">
    <location>
        <position position="183"/>
    </location>
</feature>
<dbReference type="InterPro" id="IPR036852">
    <property type="entry name" value="Peptidase_S8/S53_dom_sf"/>
</dbReference>
<dbReference type="InterPro" id="IPR015500">
    <property type="entry name" value="Peptidase_S8_subtilisin-rel"/>
</dbReference>
<dbReference type="Proteomes" id="UP000638848">
    <property type="component" value="Unassembled WGS sequence"/>
</dbReference>
<evidence type="ECO:0000256" key="5">
    <source>
        <dbReference type="ARBA" id="ARBA00023295"/>
    </source>
</evidence>
<dbReference type="InterPro" id="IPR037045">
    <property type="entry name" value="S8pro/Inhibitor_I9_sf"/>
</dbReference>
<dbReference type="EMBL" id="BMEQ01000021">
    <property type="protein sequence ID" value="GGG65367.1"/>
    <property type="molecule type" value="Genomic_DNA"/>
</dbReference>
<feature type="active site" description="Charge relay system" evidence="7">
    <location>
        <position position="150"/>
    </location>
</feature>
<comment type="similarity">
    <text evidence="1 7 8">Belongs to the peptidase S8 family.</text>
</comment>
<feature type="signal peptide" evidence="9">
    <location>
        <begin position="1"/>
        <end position="27"/>
    </location>
</feature>
<dbReference type="CDD" id="cd00063">
    <property type="entry name" value="FN3"/>
    <property type="match status" value="1"/>
</dbReference>
<dbReference type="FunFam" id="3.40.50.200:FF:000014">
    <property type="entry name" value="Proteinase K"/>
    <property type="match status" value="1"/>
</dbReference>
<keyword evidence="3 7" id="KW-0378">Hydrolase</keyword>
<dbReference type="InterPro" id="IPR003961">
    <property type="entry name" value="FN3_dom"/>
</dbReference>
<dbReference type="Pfam" id="PF00082">
    <property type="entry name" value="Peptidase_S8"/>
    <property type="match status" value="1"/>
</dbReference>
<feature type="chain" id="PRO_5037817206" description="Fibronectin type-III domain-containing protein" evidence="9">
    <location>
        <begin position="28"/>
        <end position="494"/>
    </location>
</feature>
<evidence type="ECO:0000313" key="12">
    <source>
        <dbReference type="Proteomes" id="UP000638848"/>
    </source>
</evidence>
<dbReference type="PROSITE" id="PS51892">
    <property type="entry name" value="SUBTILASE"/>
    <property type="match status" value="1"/>
</dbReference>
<evidence type="ECO:0000256" key="2">
    <source>
        <dbReference type="ARBA" id="ARBA00022670"/>
    </source>
</evidence>
<dbReference type="SUPFAM" id="SSF54897">
    <property type="entry name" value="Protease propeptides/inhibitors"/>
    <property type="match status" value="1"/>
</dbReference>
<dbReference type="PROSITE" id="PS00137">
    <property type="entry name" value="SUBTILASE_HIS"/>
    <property type="match status" value="1"/>
</dbReference>
<dbReference type="PANTHER" id="PTHR43806">
    <property type="entry name" value="PEPTIDASE S8"/>
    <property type="match status" value="1"/>
</dbReference>
<proteinExistence type="inferred from homology"/>
<dbReference type="AlphaFoldDB" id="A0A917LZ88"/>
<dbReference type="GO" id="GO:0004252">
    <property type="term" value="F:serine-type endopeptidase activity"/>
    <property type="evidence" value="ECO:0007669"/>
    <property type="project" value="UniProtKB-UniRule"/>
</dbReference>
<dbReference type="SUPFAM" id="SSF52743">
    <property type="entry name" value="Subtilisin-like"/>
    <property type="match status" value="1"/>
</dbReference>
<evidence type="ECO:0000313" key="11">
    <source>
        <dbReference type="EMBL" id="GGG65367.1"/>
    </source>
</evidence>
<comment type="caution">
    <text evidence="11">The sequence shown here is derived from an EMBL/GenBank/DDBJ whole genome shotgun (WGS) entry which is preliminary data.</text>
</comment>